<organism evidence="1 2">
    <name type="scientific">Mycoplasmoides gallisepticum</name>
    <name type="common">Mycoplasma gallisepticum</name>
    <dbReference type="NCBI Taxonomy" id="2096"/>
    <lineage>
        <taxon>Bacteria</taxon>
        <taxon>Bacillati</taxon>
        <taxon>Mycoplasmatota</taxon>
        <taxon>Mycoplasmoidales</taxon>
        <taxon>Mycoplasmoidaceae</taxon>
        <taxon>Mycoplasmoides</taxon>
    </lineage>
</organism>
<accession>A0A3B0PG83</accession>
<reference evidence="2" key="1">
    <citation type="submission" date="2018-06" db="EMBL/GenBank/DDBJ databases">
        <authorList>
            <consortium name="Pathogen Informatics"/>
        </authorList>
    </citation>
    <scope>NUCLEOTIDE SEQUENCE [LARGE SCALE GENOMIC DNA]</scope>
    <source>
        <strain evidence="2">NCTC10115</strain>
    </source>
</reference>
<proteinExistence type="predicted"/>
<evidence type="ECO:0000313" key="2">
    <source>
        <dbReference type="Proteomes" id="UP000260136"/>
    </source>
</evidence>
<name>A0A3B0PG83_MYCGL</name>
<dbReference type="EMBL" id="LS991952">
    <property type="protein sequence ID" value="SYV94897.1"/>
    <property type="molecule type" value="Genomic_DNA"/>
</dbReference>
<protein>
    <submittedName>
        <fullName evidence="1">Uncharacterized protein</fullName>
    </submittedName>
</protein>
<evidence type="ECO:0000313" key="1">
    <source>
        <dbReference type="EMBL" id="SYV94897.1"/>
    </source>
</evidence>
<dbReference type="AlphaFoldDB" id="A0A3B0PG83"/>
<dbReference type="Proteomes" id="UP000260136">
    <property type="component" value="Chromosome"/>
</dbReference>
<sequence>MANKPLDYVYAGINYYWKKAELNIIKLIKKDKFFEKENLDLLIKKINGHFADIFEPLVSIVINFSVELNQDILKTHKLTNQANTYLDLAKRLFHSIDRELDLKKVNETINQISSLINLHNYLVDANYLDRSFDQW</sequence>
<feature type="non-terminal residue" evidence="1">
    <location>
        <position position="135"/>
    </location>
</feature>
<gene>
    <name evidence="1" type="ORF">NCTC10115_01123</name>
</gene>